<feature type="transmembrane region" description="Helical" evidence="8">
    <location>
        <begin position="31"/>
        <end position="50"/>
    </location>
</feature>
<comment type="caution">
    <text evidence="10">The sequence shown here is derived from an EMBL/GenBank/DDBJ whole genome shotgun (WGS) entry which is preliminary data.</text>
</comment>
<dbReference type="Proteomes" id="UP001500957">
    <property type="component" value="Unassembled WGS sequence"/>
</dbReference>
<proteinExistence type="predicted"/>
<evidence type="ECO:0000256" key="6">
    <source>
        <dbReference type="ARBA" id="ARBA00023136"/>
    </source>
</evidence>
<gene>
    <name evidence="10" type="ORF">GCM10009547_29840</name>
</gene>
<evidence type="ECO:0000256" key="5">
    <source>
        <dbReference type="ARBA" id="ARBA00022989"/>
    </source>
</evidence>
<sequence length="116" mass="13108">MNYTALALVGVVVAVVVDLAVLRTRLLTRTSFWSAYAIIVFFQLLSNGWLTGREIVRYDADTILGDADPQFLGDGRIVYAPVEDLLFGFALVLWTLGVWTWLGTWLDERQARRART</sequence>
<evidence type="ECO:0000256" key="8">
    <source>
        <dbReference type="SAM" id="Phobius"/>
    </source>
</evidence>
<dbReference type="InterPro" id="IPR017825">
    <property type="entry name" value="Lycopene_cyclase_dom"/>
</dbReference>
<keyword evidence="6 8" id="KW-0472">Membrane</keyword>
<keyword evidence="5 8" id="KW-1133">Transmembrane helix</keyword>
<dbReference type="RefSeq" id="WP_344606094.1">
    <property type="nucleotide sequence ID" value="NZ_BAAAHE010000024.1"/>
</dbReference>
<comment type="pathway">
    <text evidence="2">Carotenoid biosynthesis.</text>
</comment>
<organism evidence="10 11">
    <name type="scientific">Sporichthya brevicatena</name>
    <dbReference type="NCBI Taxonomy" id="171442"/>
    <lineage>
        <taxon>Bacteria</taxon>
        <taxon>Bacillati</taxon>
        <taxon>Actinomycetota</taxon>
        <taxon>Actinomycetes</taxon>
        <taxon>Sporichthyales</taxon>
        <taxon>Sporichthyaceae</taxon>
        <taxon>Sporichthya</taxon>
    </lineage>
</organism>
<evidence type="ECO:0000256" key="3">
    <source>
        <dbReference type="ARBA" id="ARBA00022692"/>
    </source>
</evidence>
<evidence type="ECO:0000256" key="1">
    <source>
        <dbReference type="ARBA" id="ARBA00004141"/>
    </source>
</evidence>
<evidence type="ECO:0000256" key="2">
    <source>
        <dbReference type="ARBA" id="ARBA00004829"/>
    </source>
</evidence>
<keyword evidence="7" id="KW-0413">Isomerase</keyword>
<evidence type="ECO:0000259" key="9">
    <source>
        <dbReference type="Pfam" id="PF18916"/>
    </source>
</evidence>
<accession>A0ABP3S2W4</accession>
<keyword evidence="4" id="KW-0125">Carotenoid biosynthesis</keyword>
<keyword evidence="11" id="KW-1185">Reference proteome</keyword>
<feature type="domain" description="Lycopene cyclase" evidence="9">
    <location>
        <begin position="3"/>
        <end position="101"/>
    </location>
</feature>
<feature type="transmembrane region" description="Helical" evidence="8">
    <location>
        <begin position="6"/>
        <end position="24"/>
    </location>
</feature>
<protein>
    <recommendedName>
        <fullName evidence="9">Lycopene cyclase domain-containing protein</fullName>
    </recommendedName>
</protein>
<name>A0ABP3S2W4_9ACTN</name>
<evidence type="ECO:0000313" key="10">
    <source>
        <dbReference type="EMBL" id="GAA0624700.1"/>
    </source>
</evidence>
<reference evidence="11" key="1">
    <citation type="journal article" date="2019" name="Int. J. Syst. Evol. Microbiol.">
        <title>The Global Catalogue of Microorganisms (GCM) 10K type strain sequencing project: providing services to taxonomists for standard genome sequencing and annotation.</title>
        <authorList>
            <consortium name="The Broad Institute Genomics Platform"/>
            <consortium name="The Broad Institute Genome Sequencing Center for Infectious Disease"/>
            <person name="Wu L."/>
            <person name="Ma J."/>
        </authorList>
    </citation>
    <scope>NUCLEOTIDE SEQUENCE [LARGE SCALE GENOMIC DNA]</scope>
    <source>
        <strain evidence="11">JCM 10671</strain>
    </source>
</reference>
<comment type="subcellular location">
    <subcellularLocation>
        <location evidence="1">Membrane</location>
        <topology evidence="1">Multi-pass membrane protein</topology>
    </subcellularLocation>
</comment>
<evidence type="ECO:0000256" key="7">
    <source>
        <dbReference type="ARBA" id="ARBA00023235"/>
    </source>
</evidence>
<keyword evidence="3 8" id="KW-0812">Transmembrane</keyword>
<feature type="transmembrane region" description="Helical" evidence="8">
    <location>
        <begin position="85"/>
        <end position="106"/>
    </location>
</feature>
<evidence type="ECO:0000313" key="11">
    <source>
        <dbReference type="Proteomes" id="UP001500957"/>
    </source>
</evidence>
<dbReference type="EMBL" id="BAAAHE010000024">
    <property type="protein sequence ID" value="GAA0624700.1"/>
    <property type="molecule type" value="Genomic_DNA"/>
</dbReference>
<dbReference type="Pfam" id="PF18916">
    <property type="entry name" value="Lycopene_cyc"/>
    <property type="match status" value="1"/>
</dbReference>
<evidence type="ECO:0000256" key="4">
    <source>
        <dbReference type="ARBA" id="ARBA00022746"/>
    </source>
</evidence>